<feature type="domain" description="Secretion system C-terminal sorting" evidence="1">
    <location>
        <begin position="514"/>
        <end position="587"/>
    </location>
</feature>
<dbReference type="Gene3D" id="3.40.390.10">
    <property type="entry name" value="Collagenase (Catalytic Domain)"/>
    <property type="match status" value="1"/>
</dbReference>
<evidence type="ECO:0000313" key="3">
    <source>
        <dbReference type="Proteomes" id="UP000233398"/>
    </source>
</evidence>
<dbReference type="InterPro" id="IPR013783">
    <property type="entry name" value="Ig-like_fold"/>
</dbReference>
<reference evidence="2 3" key="1">
    <citation type="submission" date="2017-11" db="EMBL/GenBank/DDBJ databases">
        <title>Rhodohalobacter 15182 sp. nov., isolated from a salt lake.</title>
        <authorList>
            <person name="Han S."/>
        </authorList>
    </citation>
    <scope>NUCLEOTIDE SEQUENCE [LARGE SCALE GENOMIC DNA]</scope>
    <source>
        <strain evidence="2 3">15182</strain>
    </source>
</reference>
<dbReference type="Pfam" id="PF18962">
    <property type="entry name" value="Por_Secre_tail"/>
    <property type="match status" value="1"/>
</dbReference>
<dbReference type="Gene3D" id="2.60.40.10">
    <property type="entry name" value="Immunoglobulins"/>
    <property type="match status" value="1"/>
</dbReference>
<gene>
    <name evidence="2" type="ORF">CWD77_12385</name>
</gene>
<keyword evidence="3" id="KW-1185">Reference proteome</keyword>
<dbReference type="OrthoDB" id="614750at2"/>
<protein>
    <recommendedName>
        <fullName evidence="1">Secretion system C-terminal sorting domain-containing protein</fullName>
    </recommendedName>
</protein>
<proteinExistence type="predicted"/>
<sequence>MFCLNLGSIHNYEKLYSMNLRYIKTDLVGKPFKSLLLLVALSLSTVFSVNAQETISKSDQFILQPAPEMGEICKLPPTDINRNYFKKAEDNFRKANNEVRSANFEITYVNSCDNGTEWPAEAQTAFEYAMGVWETYLQSEIPIRIEASWTPRDENVLGSAGPTLVARPQNGEPETFYSIAQASAMSGVDQLEGNSFGEDHDIVINMNCNFSDWYFGTDANTPTGMIDFVTVVLHEIGHGIGFIGTMGVDEDSQTGSHGLGDNNWPFIYDRYTQDGQGVELLNTSTYPNPSVELYQALTGQRDGVFFNGQDATGVFSAQPVPLYSPPEWNGGSSYSHLDQDTFSQQQYLESALMRPRIDRQFAVHSPGPVFCGMLSDWGWPLGSNCLELVGAESEIVVDNESIQEGLDFGVTNVGNRVERTIEIANAASAEDPLSYSITVDNDNYVVSPAGLARGSIEPGQNVEVIIRYIPRNDRIHEGFARISHNANNASSPLTVSLKGEALRENEIARLEDNYPNPFNPTTTIPYVLPEASEVRLDVYNVSGQLVQTLVNEQQPEGRYELQFEAGSLASGMYFYRLIVNDFVNTKRLLLIK</sequence>
<accession>A0A2N0VGT9</accession>
<dbReference type="InterPro" id="IPR024079">
    <property type="entry name" value="MetalloPept_cat_dom_sf"/>
</dbReference>
<dbReference type="EMBL" id="PISP01000003">
    <property type="protein sequence ID" value="PKD43397.1"/>
    <property type="molecule type" value="Genomic_DNA"/>
</dbReference>
<dbReference type="AlphaFoldDB" id="A0A2N0VGT9"/>
<comment type="caution">
    <text evidence="2">The sequence shown here is derived from an EMBL/GenBank/DDBJ whole genome shotgun (WGS) entry which is preliminary data.</text>
</comment>
<dbReference type="GO" id="GO:0008237">
    <property type="term" value="F:metallopeptidase activity"/>
    <property type="evidence" value="ECO:0007669"/>
    <property type="project" value="InterPro"/>
</dbReference>
<dbReference type="Proteomes" id="UP000233398">
    <property type="component" value="Unassembled WGS sequence"/>
</dbReference>
<dbReference type="Gene3D" id="2.60.40.4070">
    <property type="match status" value="1"/>
</dbReference>
<evidence type="ECO:0000259" key="1">
    <source>
        <dbReference type="Pfam" id="PF18962"/>
    </source>
</evidence>
<evidence type="ECO:0000313" key="2">
    <source>
        <dbReference type="EMBL" id="PKD43397.1"/>
    </source>
</evidence>
<dbReference type="InterPro" id="IPR026444">
    <property type="entry name" value="Secre_tail"/>
</dbReference>
<dbReference type="NCBIfam" id="TIGR04183">
    <property type="entry name" value="Por_Secre_tail"/>
    <property type="match status" value="1"/>
</dbReference>
<organism evidence="2 3">
    <name type="scientific">Rhodohalobacter barkolensis</name>
    <dbReference type="NCBI Taxonomy" id="2053187"/>
    <lineage>
        <taxon>Bacteria</taxon>
        <taxon>Pseudomonadati</taxon>
        <taxon>Balneolota</taxon>
        <taxon>Balneolia</taxon>
        <taxon>Balneolales</taxon>
        <taxon>Balneolaceae</taxon>
        <taxon>Rhodohalobacter</taxon>
    </lineage>
</organism>
<name>A0A2N0VGT9_9BACT</name>
<dbReference type="SUPFAM" id="SSF55486">
    <property type="entry name" value="Metalloproteases ('zincins'), catalytic domain"/>
    <property type="match status" value="1"/>
</dbReference>